<name>X0SJF2_9ZZZZ</name>
<accession>X0SJF2</accession>
<dbReference type="EMBL" id="BARS01004628">
    <property type="protein sequence ID" value="GAF81134.1"/>
    <property type="molecule type" value="Genomic_DNA"/>
</dbReference>
<evidence type="ECO:0008006" key="2">
    <source>
        <dbReference type="Google" id="ProtNLM"/>
    </source>
</evidence>
<organism evidence="1">
    <name type="scientific">marine sediment metagenome</name>
    <dbReference type="NCBI Taxonomy" id="412755"/>
    <lineage>
        <taxon>unclassified sequences</taxon>
        <taxon>metagenomes</taxon>
        <taxon>ecological metagenomes</taxon>
    </lineage>
</organism>
<comment type="caution">
    <text evidence="1">The sequence shown here is derived from an EMBL/GenBank/DDBJ whole genome shotgun (WGS) entry which is preliminary data.</text>
</comment>
<dbReference type="AlphaFoldDB" id="X0SJF2"/>
<protein>
    <recommendedName>
        <fullName evidence="2">Calcineurin-like phosphoesterase domain-containing protein</fullName>
    </recommendedName>
</protein>
<feature type="non-terminal residue" evidence="1">
    <location>
        <position position="1"/>
    </location>
</feature>
<evidence type="ECO:0000313" key="1">
    <source>
        <dbReference type="EMBL" id="GAF81134.1"/>
    </source>
</evidence>
<reference evidence="1" key="1">
    <citation type="journal article" date="2014" name="Front. Microbiol.">
        <title>High frequency of phylogenetically diverse reductive dehalogenase-homologous genes in deep subseafloor sedimentary metagenomes.</title>
        <authorList>
            <person name="Kawai M."/>
            <person name="Futagami T."/>
            <person name="Toyoda A."/>
            <person name="Takaki Y."/>
            <person name="Nishi S."/>
            <person name="Hori S."/>
            <person name="Arai W."/>
            <person name="Tsubouchi T."/>
            <person name="Morono Y."/>
            <person name="Uchiyama I."/>
            <person name="Ito T."/>
            <person name="Fujiyama A."/>
            <person name="Inagaki F."/>
            <person name="Takami H."/>
        </authorList>
    </citation>
    <scope>NUCLEOTIDE SEQUENCE</scope>
    <source>
        <strain evidence="1">Expedition CK06-06</strain>
    </source>
</reference>
<sequence length="114" mass="13536">AKEINTLFSELNILEFNLIKANMRVMKKWERASSPDYYLDEIKEFLEDDDFDLSKINHVIYGHSHHKERTQRTINNKKVEIINDGAWQRVQPSYVEIHYKGKMLLRTINSNNVG</sequence>
<proteinExistence type="predicted"/>
<gene>
    <name evidence="1" type="ORF">S01H1_09046</name>
</gene>